<evidence type="ECO:0000313" key="2">
    <source>
        <dbReference type="EMBL" id="QAA75944.1"/>
    </source>
</evidence>
<name>A0A410FSH8_BIPS1</name>
<sequence length="165" mass="17758">MGPSFPGPAPPPCLWEPPLPPTDGAAGPPPRERPGLVVKHARLGNAHGWSSSPPPRIDDTGPKPCWFHGAGSPEGCSRTLGSRSDSPLQGSEPRTSRPPRTCAACPRTRGGPTLHEQTRRRRSGPMPAQLWCGNLRRVGVLRGVWLQSVSFKGRDRMLSSAVELR</sequence>
<accession>A0A410FSH8</accession>
<feature type="region of interest" description="Disordered" evidence="1">
    <location>
        <begin position="1"/>
        <end position="125"/>
    </location>
</feature>
<dbReference type="AlphaFoldDB" id="A0A410FSH8"/>
<feature type="compositionally biased region" description="Polar residues" evidence="1">
    <location>
        <begin position="79"/>
        <end position="93"/>
    </location>
</feature>
<feature type="compositionally biased region" description="Pro residues" evidence="1">
    <location>
        <begin position="1"/>
        <end position="21"/>
    </location>
</feature>
<proteinExistence type="predicted"/>
<protein>
    <submittedName>
        <fullName evidence="2">Uncharacterized protein</fullName>
    </submittedName>
</protein>
<evidence type="ECO:0000313" key="3">
    <source>
        <dbReference type="Proteomes" id="UP000287233"/>
    </source>
</evidence>
<dbReference type="KEGG" id="bih:BIP78_0176"/>
<reference evidence="3" key="1">
    <citation type="submission" date="2018-12" db="EMBL/GenBank/DDBJ databases">
        <title>Complete genome sequence of an uncultured bacterium of the candidate phylum Bipolaricaulota.</title>
        <authorList>
            <person name="Kadnikov V.V."/>
            <person name="Mardanov A.V."/>
            <person name="Beletsky A.V."/>
            <person name="Frank Y.A."/>
            <person name="Karnachuk O.V."/>
            <person name="Ravin N.V."/>
        </authorList>
    </citation>
    <scope>NUCLEOTIDE SEQUENCE [LARGE SCALE GENOMIC DNA]</scope>
</reference>
<dbReference type="EMBL" id="CP034928">
    <property type="protein sequence ID" value="QAA75944.1"/>
    <property type="molecule type" value="Genomic_DNA"/>
</dbReference>
<evidence type="ECO:0000256" key="1">
    <source>
        <dbReference type="SAM" id="MobiDB-lite"/>
    </source>
</evidence>
<dbReference type="Proteomes" id="UP000287233">
    <property type="component" value="Chromosome"/>
</dbReference>
<organism evidence="2 3">
    <name type="scientific">Bipolaricaulis sibiricus</name>
    <dbReference type="NCBI Taxonomy" id="2501609"/>
    <lineage>
        <taxon>Bacteria</taxon>
        <taxon>Candidatus Bipolaricaulota</taxon>
        <taxon>Candidatus Bipolaricaulia</taxon>
        <taxon>Candidatus Bipolaricaulales</taxon>
        <taxon>Candidatus Bipolaricaulaceae</taxon>
        <taxon>Candidatus Bipolaricaulis</taxon>
    </lineage>
</organism>
<gene>
    <name evidence="2" type="ORF">BIP78_0176</name>
</gene>